<dbReference type="RefSeq" id="WP_075497373.1">
    <property type="nucleotide sequence ID" value="NZ_CAWRBC010000087.1"/>
</dbReference>
<dbReference type="PANTHER" id="PTHR38690">
    <property type="entry name" value="PROTEASE-RELATED"/>
    <property type="match status" value="1"/>
</dbReference>
<feature type="domain" description="YhdP central" evidence="1">
    <location>
        <begin position="1"/>
        <end position="1271"/>
    </location>
</feature>
<sequence length="1300" mass="144970">MTAKRNWLRRCGKACLYTFACLAVFSAVSISLLRASLPYLNQYHDRVIDWLVADQSVSIEVESIDAGWYKFGPVLIINTLDVKFDESLPYDFDVERIKISIDFWNSLLERKLLLNNLILDGAQIKLPISPFERSTEQETNLATPELTRLLDVFFRQLKNFELTNSNLRVLTPAGEEKVIHIREFAWLNQGRRHRGDGWAYINDDIADNNLRIMVDVTSAKNDLTNVSGQVYVQAENMSLSNWFEKVLFKREGLKQGVLSFESWIDIVNNKPTSALLQLQPSTFTWQNETRQQSLNIWGGYLQWQLTDSGWQLDSHDLALVTNGIMWPQLDIQVRQQKGEILAAVNQLELSNLAPMVALSRHVDEALFKDLKTLYPHGLVHDIKVKVPLQDWTQLSYQLKVDSLQLQSWQGFPSIENADIALTGSLEAGKVSIDMTDAELDLSHHLDHPIRVNQFSTDFIWRRYSNTEDVDSKNGNGIEIIADKITLDTPEIVLDSQFLLDIPTNANAFLSLAGDLKLRDASKAFYYYPSEYMGEALIDYLRGALKQGYADNGQLLWFGEFANYPYRNGDGIFQTKLNVVDAVFAFDPQWPSVTDLELELLFKNDDLFMSSRKGNLDQVAISRVDLQLPRLGDVKALGIQAQFKTTGAQAKSLIDSSPLPEVTNALNSLQVSGDINGKIDIVIPFTDDDQVVVKGDIDLVNDRMYLPALDLTLTDVNGSFTFDDDGLLSTPLTAKLLGEPLDVRFRSGQKNAHYQVNVELAGQWQSNNIMAQLMPQYQQYASGGIDWKGSLNMVFPEQGFNYEFDVQSDLQNLTLDLPMPLEKIATQDWPTNISVVGNDKQASIQLTASDAMYFSGQVNYAKEQLELIQSLVQIGHADELLISDSANAIVVNVDQLDIAEWLLWYGGLPDSEFDVSSTVEPLSSIKISVANTVYYQQPLNDLTITATKSYHNWGIDLKASEFNGSVVIPDTGNINIDFDYLYLPDLVLPSDATNDTDVAQETKSAALVWQDVPGFNFNCGACILGKINLGSTSAKVIKSTSGLTLKALDIDMEHSKVAMTGRWFTDKEGNQSTQLQGELKTKSVEEFMTGLGLISPLAKTPADVDFSLAWQDQPFNIDGDSLSGHATIITKAGRISNVSDKGTRFLSVLSLQSLVKRLSLDFSDVYNDGLPYSSMQASLQIADGAIHNRDFLLNSSSGKITGSGYLDLVTRTINYNLSFFPDVTSSLPVLTAFAVTPTTALAVFALSKILEPVLEVITELKFNVSGDFDNPVFTEVKRNKKQIAVPDKLINAAESETTRNK</sequence>
<dbReference type="InterPro" id="IPR025263">
    <property type="entry name" value="YhdP_central"/>
</dbReference>
<dbReference type="PANTHER" id="PTHR38690:SF1">
    <property type="entry name" value="PROTEASE"/>
    <property type="match status" value="1"/>
</dbReference>
<name>A0A1K9ZSB9_9GAMM</name>
<dbReference type="EMBL" id="FPLD01000066">
    <property type="protein sequence ID" value="SGZ02436.1"/>
    <property type="molecule type" value="Genomic_DNA"/>
</dbReference>
<evidence type="ECO:0000313" key="3">
    <source>
        <dbReference type="Proteomes" id="UP000183794"/>
    </source>
</evidence>
<accession>A0A1K9ZSB9</accession>
<dbReference type="NCBIfam" id="TIGR02099">
    <property type="entry name" value="YhdP family protein"/>
    <property type="match status" value="1"/>
</dbReference>
<proteinExistence type="predicted"/>
<dbReference type="Proteomes" id="UP000183794">
    <property type="component" value="Unassembled WGS sequence"/>
</dbReference>
<evidence type="ECO:0000259" key="1">
    <source>
        <dbReference type="Pfam" id="PF13116"/>
    </source>
</evidence>
<dbReference type="OrthoDB" id="9762238at2"/>
<dbReference type="Pfam" id="PF13116">
    <property type="entry name" value="YhdP"/>
    <property type="match status" value="1"/>
</dbReference>
<dbReference type="InterPro" id="IPR011836">
    <property type="entry name" value="YhdP"/>
</dbReference>
<organism evidence="2 3">
    <name type="scientific">Moritella viscosa</name>
    <dbReference type="NCBI Taxonomy" id="80854"/>
    <lineage>
        <taxon>Bacteria</taxon>
        <taxon>Pseudomonadati</taxon>
        <taxon>Pseudomonadota</taxon>
        <taxon>Gammaproteobacteria</taxon>
        <taxon>Alteromonadales</taxon>
        <taxon>Moritellaceae</taxon>
        <taxon>Moritella</taxon>
    </lineage>
</organism>
<protein>
    <submittedName>
        <fullName evidence="2">Hypothetical membrane protein</fullName>
    </submittedName>
</protein>
<reference evidence="2 3" key="1">
    <citation type="submission" date="2016-11" db="EMBL/GenBank/DDBJ databases">
        <authorList>
            <person name="Jaros S."/>
            <person name="Januszkiewicz K."/>
            <person name="Wedrychowicz H."/>
        </authorList>
    </citation>
    <scope>NUCLEOTIDE SEQUENCE [LARGE SCALE GENOMIC DNA]</scope>
    <source>
        <strain evidence="2">NVI 5450</strain>
    </source>
</reference>
<gene>
    <name evidence="2" type="ORF">NVI5450_2557</name>
</gene>
<evidence type="ECO:0000313" key="2">
    <source>
        <dbReference type="EMBL" id="SGZ02436.1"/>
    </source>
</evidence>